<name>A0ABN8MX81_9CNID</name>
<protein>
    <recommendedName>
        <fullName evidence="3">Fe2OG dioxygenase domain-containing protein</fullName>
    </recommendedName>
</protein>
<dbReference type="PANTHER" id="PTHR35169:SF1">
    <property type="entry name" value="PROLYL 4-HYDROXYLASE ALPHA SUBUNIT FE(2+) 2OG DIOXYGENASE DOMAIN-CONTAINING PROTEIN"/>
    <property type="match status" value="1"/>
</dbReference>
<feature type="signal peptide" evidence="2">
    <location>
        <begin position="1"/>
        <end position="18"/>
    </location>
</feature>
<dbReference type="PANTHER" id="PTHR35169">
    <property type="entry name" value="FE2OG DIOXYGENASE DOMAIN-CONTAINING PROTEIN"/>
    <property type="match status" value="1"/>
</dbReference>
<gene>
    <name evidence="4" type="ORF">PLOB_00039623</name>
</gene>
<accession>A0ABN8MX81</accession>
<evidence type="ECO:0000256" key="2">
    <source>
        <dbReference type="SAM" id="SignalP"/>
    </source>
</evidence>
<organism evidence="4 5">
    <name type="scientific">Porites lobata</name>
    <dbReference type="NCBI Taxonomy" id="104759"/>
    <lineage>
        <taxon>Eukaryota</taxon>
        <taxon>Metazoa</taxon>
        <taxon>Cnidaria</taxon>
        <taxon>Anthozoa</taxon>
        <taxon>Hexacorallia</taxon>
        <taxon>Scleractinia</taxon>
        <taxon>Fungiina</taxon>
        <taxon>Poritidae</taxon>
        <taxon>Porites</taxon>
    </lineage>
</organism>
<proteinExistence type="predicted"/>
<feature type="domain" description="Fe2OG dioxygenase" evidence="3">
    <location>
        <begin position="341"/>
        <end position="467"/>
    </location>
</feature>
<dbReference type="InterPro" id="IPR044862">
    <property type="entry name" value="Pro_4_hyd_alph_FE2OG_OXY"/>
</dbReference>
<keyword evidence="2" id="KW-0732">Signal</keyword>
<comment type="caution">
    <text evidence="4">The sequence shown here is derived from an EMBL/GenBank/DDBJ whole genome shotgun (WGS) entry which is preliminary data.</text>
</comment>
<dbReference type="Pfam" id="PF13640">
    <property type="entry name" value="2OG-FeII_Oxy_3"/>
    <property type="match status" value="1"/>
</dbReference>
<sequence>MYELVFILGFLSFSCLSGQSKPAEQTQSFQDGDKGVFIFDQLFPPKVISAYFDLVTAGKISGKISSWFYTYSDYYQNFGTLNSSTNSPWIAPVNPEFFTSTSLWNITRTVVEKFSGGKKYFPYDVCFSMQRRLDFITATSKEANIYKDDLVVKISLNKDFRKNDYGETVFYKDDGEILAAVYPRMGRMIVWNASIPFIFKPPAMTYVQAQFDVIVRLTISKEKADQKITETKRLIQKAEKQEMLGFAMSDKKEISPEDVSKHEIRRFHDSKGREIAVFDGLVDKADLDALRLFLLQYNSVYAYQPYDGHDEEHDNVSWIAMIKVKDFIKSRLWRLVKQLATYLSGLDEWYPYDVSMNIIRNSHYPRIHEDCMPNEHEYTFLMYLTPDWEANNYGETAFFEEILSKDGQPFPPGKQQYEWIASVRPRYGRIVIFRGIIPHSARPPSPGFSGARYTFACKISRTYRLAISKALRETLEYLSSDNEENVDDPVVYELMEEMSDDEEIGPGRPTEYIEEQLEKYRQKKKEFYEETKKMTIEQLINPQGQVKDEL</sequence>
<dbReference type="Gene3D" id="2.60.120.620">
    <property type="entry name" value="q2cbj1_9rhob like domain"/>
    <property type="match status" value="1"/>
</dbReference>
<dbReference type="PROSITE" id="PS51471">
    <property type="entry name" value="FE2OG_OXY"/>
    <property type="match status" value="1"/>
</dbReference>
<reference evidence="4 5" key="1">
    <citation type="submission" date="2022-05" db="EMBL/GenBank/DDBJ databases">
        <authorList>
            <consortium name="Genoscope - CEA"/>
            <person name="William W."/>
        </authorList>
    </citation>
    <scope>NUCLEOTIDE SEQUENCE [LARGE SCALE GENOMIC DNA]</scope>
</reference>
<evidence type="ECO:0000313" key="5">
    <source>
        <dbReference type="Proteomes" id="UP001159405"/>
    </source>
</evidence>
<keyword evidence="1" id="KW-0175">Coiled coil</keyword>
<evidence type="ECO:0000313" key="4">
    <source>
        <dbReference type="EMBL" id="CAH3038056.1"/>
    </source>
</evidence>
<dbReference type="InterPro" id="IPR005123">
    <property type="entry name" value="Oxoglu/Fe-dep_dioxygenase_dom"/>
</dbReference>
<feature type="chain" id="PRO_5046531851" description="Fe2OG dioxygenase domain-containing protein" evidence="2">
    <location>
        <begin position="19"/>
        <end position="550"/>
    </location>
</feature>
<dbReference type="EMBL" id="CALNXK010000006">
    <property type="protein sequence ID" value="CAH3038056.1"/>
    <property type="molecule type" value="Genomic_DNA"/>
</dbReference>
<evidence type="ECO:0000256" key="1">
    <source>
        <dbReference type="SAM" id="Coils"/>
    </source>
</evidence>
<dbReference type="Proteomes" id="UP001159405">
    <property type="component" value="Unassembled WGS sequence"/>
</dbReference>
<keyword evidence="5" id="KW-1185">Reference proteome</keyword>
<feature type="coiled-coil region" evidence="1">
    <location>
        <begin position="510"/>
        <end position="537"/>
    </location>
</feature>
<evidence type="ECO:0000259" key="3">
    <source>
        <dbReference type="PROSITE" id="PS51471"/>
    </source>
</evidence>